<organism evidence="3 4">
    <name type="scientific">Aquimarina mytili</name>
    <dbReference type="NCBI Taxonomy" id="874423"/>
    <lineage>
        <taxon>Bacteria</taxon>
        <taxon>Pseudomonadati</taxon>
        <taxon>Bacteroidota</taxon>
        <taxon>Flavobacteriia</taxon>
        <taxon>Flavobacteriales</taxon>
        <taxon>Flavobacteriaceae</taxon>
        <taxon>Aquimarina</taxon>
    </lineage>
</organism>
<keyword evidence="1" id="KW-0732">Signal</keyword>
<keyword evidence="4" id="KW-1185">Reference proteome</keyword>
<proteinExistence type="predicted"/>
<evidence type="ECO:0000313" key="3">
    <source>
        <dbReference type="EMBL" id="MBL0683460.1"/>
    </source>
</evidence>
<dbReference type="AlphaFoldDB" id="A0A936ZWX2"/>
<sequence length="596" mass="62656">MKTLFLHANLFFRTVCVLLFLTGTIYNGFSQATPRLTSVNPEPNLATVTITNFGTTAVDISNYWLCLRPGTYRQLEALNCDGSLNLMPSASVTVSYNVAVGVSNDGLSLYLPNTTTNGGFGEATNLIDFVQWGAAGNIRESLAVAQGLWTEGDFISGSGPYSYIGNGTENGVRFWRACDANGGEISGGSFSFTVDDSPDFVSGVSVSGSSGSNASWVITDDQGTILGLPPTVEALEGVDFDGAGVGTCLIWYIRYEDGLEGLEPGNNALTDLSGCYDLSNSIAVVRNEQVDGGEISGGPFVFCVDGEPDTVSDISLSGAIGSNSTWVITDDQGLILGVPPTIAAVEGVDFDGAGGGVCLIWHLSYADGLEGLEPGNNALTDLSGTFDLSNSISVTRNAPDGGEISGGPFSFTVDGSPDFVSGVSVSGSSGSNASWVITDDQGTILGLPPTVEALEGVDFDGAGVGTCLIWYIRYEDGLEGLDPGNNALTDLSGCYDLSNSIEVVRDEPIELNAIVFPNPASRFAFVILRGVRNSDLQIELFDMSGTPVNVQIFVRRNFARINVSALQSGVYMLSIRDNLTGAQTIKQLVVGSRFRF</sequence>
<dbReference type="RefSeq" id="WP_201918487.1">
    <property type="nucleotide sequence ID" value="NZ_BAABAX010000005.1"/>
</dbReference>
<accession>A0A936ZWX2</accession>
<reference evidence="3" key="1">
    <citation type="submission" date="2021-01" db="EMBL/GenBank/DDBJ databases">
        <authorList>
            <person name="Zhong Y.L."/>
        </authorList>
    </citation>
    <scope>NUCLEOTIDE SEQUENCE</scope>
    <source>
        <strain evidence="3">KCTC 23302</strain>
    </source>
</reference>
<feature type="domain" description="Secretion system C-terminal sorting" evidence="2">
    <location>
        <begin position="515"/>
        <end position="580"/>
    </location>
</feature>
<name>A0A936ZWX2_9FLAO</name>
<dbReference type="Proteomes" id="UP000651057">
    <property type="component" value="Unassembled WGS sequence"/>
</dbReference>
<protein>
    <submittedName>
        <fullName evidence="3">T9SS type A sorting domain-containing protein</fullName>
    </submittedName>
</protein>
<evidence type="ECO:0000259" key="2">
    <source>
        <dbReference type="Pfam" id="PF18962"/>
    </source>
</evidence>
<dbReference type="InterPro" id="IPR026444">
    <property type="entry name" value="Secre_tail"/>
</dbReference>
<evidence type="ECO:0000256" key="1">
    <source>
        <dbReference type="ARBA" id="ARBA00022729"/>
    </source>
</evidence>
<dbReference type="NCBIfam" id="TIGR04183">
    <property type="entry name" value="Por_Secre_tail"/>
    <property type="match status" value="1"/>
</dbReference>
<dbReference type="Pfam" id="PF18962">
    <property type="entry name" value="Por_Secre_tail"/>
    <property type="match status" value="1"/>
</dbReference>
<gene>
    <name evidence="3" type="ORF">JJQ60_08030</name>
</gene>
<dbReference type="EMBL" id="JAERQJ010000003">
    <property type="protein sequence ID" value="MBL0683460.1"/>
    <property type="molecule type" value="Genomic_DNA"/>
</dbReference>
<comment type="caution">
    <text evidence="3">The sequence shown here is derived from an EMBL/GenBank/DDBJ whole genome shotgun (WGS) entry which is preliminary data.</text>
</comment>
<evidence type="ECO:0000313" key="4">
    <source>
        <dbReference type="Proteomes" id="UP000651057"/>
    </source>
</evidence>